<name>E6LCT8_ENTI1</name>
<dbReference type="GO" id="GO:0005524">
    <property type="term" value="F:ATP binding"/>
    <property type="evidence" value="ECO:0007669"/>
    <property type="project" value="UniProtKB-KW"/>
</dbReference>
<keyword evidence="7" id="KW-0444">Lipid biosynthesis</keyword>
<keyword evidence="7" id="KW-0594">Phospholipid biosynthesis</keyword>
<evidence type="ECO:0000256" key="1">
    <source>
        <dbReference type="ARBA" id="ARBA00001946"/>
    </source>
</evidence>
<evidence type="ECO:0000256" key="7">
    <source>
        <dbReference type="ARBA" id="ARBA00023209"/>
    </source>
</evidence>
<evidence type="ECO:0000256" key="4">
    <source>
        <dbReference type="ARBA" id="ARBA00022741"/>
    </source>
</evidence>
<dbReference type="PROSITE" id="PS50146">
    <property type="entry name" value="DAGK"/>
    <property type="match status" value="1"/>
</dbReference>
<evidence type="ECO:0000256" key="6">
    <source>
        <dbReference type="ARBA" id="ARBA00022840"/>
    </source>
</evidence>
<dbReference type="STRING" id="888064.HMPREF9088_0178"/>
<keyword evidence="5 10" id="KW-0418">Kinase</keyword>
<gene>
    <name evidence="10" type="ORF">HMPREF9088_0178</name>
</gene>
<dbReference type="Pfam" id="PF19279">
    <property type="entry name" value="YegS_C"/>
    <property type="match status" value="1"/>
</dbReference>
<evidence type="ECO:0000256" key="2">
    <source>
        <dbReference type="ARBA" id="ARBA00005983"/>
    </source>
</evidence>
<dbReference type="EMBL" id="AEPV01000004">
    <property type="protein sequence ID" value="EFU74948.1"/>
    <property type="molecule type" value="Genomic_DNA"/>
</dbReference>
<proteinExistence type="inferred from homology"/>
<dbReference type="Proteomes" id="UP000010296">
    <property type="component" value="Unassembled WGS sequence"/>
</dbReference>
<dbReference type="PATRIC" id="fig|888064.11.peg.524"/>
<dbReference type="HOGENOM" id="CLU_045532_0_2_9"/>
<dbReference type="AlphaFoldDB" id="E6LCT8"/>
<sequence>MKGLELAMKRIYHVIINPVAGGGKGQTVAKKILSELKENDFTYYDYQTEYPNHEARIVQTLLEQHLLQSFPESRRLGAEEKFPMLLVIGGDGTLHHVINQLHAYGVDYPVAYIPAGSGNDFARACHLPEDPIERFWQIVQTRSPQLVPILSYQDRIQGDRQVFMNSLGIGLDGKIVKKANERSRKKNLNRWRLSRFSYLSVAFSSFFKQKGYPARIEFNGQSITLAKTYLCTIANHPYFGGGVAIAPQIALNKPEFELVIVEKVAWFKLAHLAYCVIRKKDFYSKHFHHYTAKKIHLVTTTQEDTQIDGESMGTRCYDLIVEVTKQTFW</sequence>
<dbReference type="PANTHER" id="PTHR12358">
    <property type="entry name" value="SPHINGOSINE KINASE"/>
    <property type="match status" value="1"/>
</dbReference>
<protein>
    <submittedName>
        <fullName evidence="10">Diacylglycerol kinase catalytic domain protein</fullName>
    </submittedName>
</protein>
<dbReference type="PANTHER" id="PTHR12358:SF54">
    <property type="entry name" value="SPHINGOSINE KINASE RELATED PROTEIN"/>
    <property type="match status" value="1"/>
</dbReference>
<comment type="cofactor">
    <cofactor evidence="1">
        <name>Mg(2+)</name>
        <dbReference type="ChEBI" id="CHEBI:18420"/>
    </cofactor>
</comment>
<dbReference type="SUPFAM" id="SSF111331">
    <property type="entry name" value="NAD kinase/diacylglycerol kinase-like"/>
    <property type="match status" value="1"/>
</dbReference>
<comment type="similarity">
    <text evidence="2">Belongs to the diacylglycerol/lipid kinase family.</text>
</comment>
<dbReference type="Gene3D" id="3.40.50.10330">
    <property type="entry name" value="Probable inorganic polyphosphate/atp-NAD kinase, domain 1"/>
    <property type="match status" value="1"/>
</dbReference>
<accession>E6LCT8</accession>
<evidence type="ECO:0000313" key="11">
    <source>
        <dbReference type="Proteomes" id="UP000010296"/>
    </source>
</evidence>
<dbReference type="GO" id="GO:0008654">
    <property type="term" value="P:phospholipid biosynthetic process"/>
    <property type="evidence" value="ECO:0007669"/>
    <property type="project" value="UniProtKB-KW"/>
</dbReference>
<evidence type="ECO:0000256" key="8">
    <source>
        <dbReference type="ARBA" id="ARBA00023264"/>
    </source>
</evidence>
<dbReference type="eggNOG" id="COG1597">
    <property type="taxonomic scope" value="Bacteria"/>
</dbReference>
<keyword evidence="3" id="KW-0808">Transferase</keyword>
<evidence type="ECO:0000256" key="3">
    <source>
        <dbReference type="ARBA" id="ARBA00022679"/>
    </source>
</evidence>
<keyword evidence="4" id="KW-0547">Nucleotide-binding</keyword>
<dbReference type="InterPro" id="IPR045540">
    <property type="entry name" value="YegS/DAGK_C"/>
</dbReference>
<dbReference type="SMART" id="SM00046">
    <property type="entry name" value="DAGKc"/>
    <property type="match status" value="1"/>
</dbReference>
<feature type="domain" description="DAGKc" evidence="9">
    <location>
        <begin position="7"/>
        <end position="156"/>
    </location>
</feature>
<evidence type="ECO:0000313" key="10">
    <source>
        <dbReference type="EMBL" id="EFU74948.1"/>
    </source>
</evidence>
<organism evidence="10 11">
    <name type="scientific">Enterococcus italicus (strain DSM 15952 / CCUG 50447 / LMG 22039 / TP 1.5)</name>
    <dbReference type="NCBI Taxonomy" id="888064"/>
    <lineage>
        <taxon>Bacteria</taxon>
        <taxon>Bacillati</taxon>
        <taxon>Bacillota</taxon>
        <taxon>Bacilli</taxon>
        <taxon>Lactobacillales</taxon>
        <taxon>Enterococcaceae</taxon>
        <taxon>Enterococcus</taxon>
    </lineage>
</organism>
<keyword evidence="6" id="KW-0067">ATP-binding</keyword>
<dbReference type="InterPro" id="IPR016064">
    <property type="entry name" value="NAD/diacylglycerol_kinase_sf"/>
</dbReference>
<dbReference type="InterPro" id="IPR050187">
    <property type="entry name" value="Lipid_Phosphate_FormReg"/>
</dbReference>
<dbReference type="InterPro" id="IPR001206">
    <property type="entry name" value="Diacylglycerol_kinase_cat_dom"/>
</dbReference>
<dbReference type="Pfam" id="PF00781">
    <property type="entry name" value="DAGK_cat"/>
    <property type="match status" value="1"/>
</dbReference>
<keyword evidence="8" id="KW-1208">Phospholipid metabolism</keyword>
<dbReference type="InterPro" id="IPR017438">
    <property type="entry name" value="ATP-NAD_kinase_N"/>
</dbReference>
<comment type="caution">
    <text evidence="10">The sequence shown here is derived from an EMBL/GenBank/DDBJ whole genome shotgun (WGS) entry which is preliminary data.</text>
</comment>
<reference evidence="10 11" key="1">
    <citation type="submission" date="2010-12" db="EMBL/GenBank/DDBJ databases">
        <authorList>
            <person name="Muzny D."/>
            <person name="Qin X."/>
            <person name="Deng J."/>
            <person name="Jiang H."/>
            <person name="Liu Y."/>
            <person name="Qu J."/>
            <person name="Song X.-Z."/>
            <person name="Zhang L."/>
            <person name="Thornton R."/>
            <person name="Coyle M."/>
            <person name="Francisco L."/>
            <person name="Jackson L."/>
            <person name="Javaid M."/>
            <person name="Korchina V."/>
            <person name="Kovar C."/>
            <person name="Mata R."/>
            <person name="Mathew T."/>
            <person name="Ngo R."/>
            <person name="Nguyen L."/>
            <person name="Nguyen N."/>
            <person name="Okwuonu G."/>
            <person name="Ongeri F."/>
            <person name="Pham C."/>
            <person name="Simmons D."/>
            <person name="Wilczek-Boney K."/>
            <person name="Hale W."/>
            <person name="Jakkamsetti A."/>
            <person name="Pham P."/>
            <person name="Ruth R."/>
            <person name="San Lucas F."/>
            <person name="Warren J."/>
            <person name="Zhang J."/>
            <person name="Zhao Z."/>
            <person name="Zhou C."/>
            <person name="Zhu D."/>
            <person name="Lee S."/>
            <person name="Bess C."/>
            <person name="Blankenburg K."/>
            <person name="Forbes L."/>
            <person name="Fu Q."/>
            <person name="Gubbala S."/>
            <person name="Hirani K."/>
            <person name="Jayaseelan J.C."/>
            <person name="Lara F."/>
            <person name="Munidasa M."/>
            <person name="Palculict T."/>
            <person name="Patil S."/>
            <person name="Pu L.-L."/>
            <person name="Saada N."/>
            <person name="Tang L."/>
            <person name="Weissenberger G."/>
            <person name="Zhu Y."/>
            <person name="Hemphill L."/>
            <person name="Shang Y."/>
            <person name="Youmans B."/>
            <person name="Ayvaz T."/>
            <person name="Ross M."/>
            <person name="Santibanez J."/>
            <person name="Aqrawi P."/>
            <person name="Gross S."/>
            <person name="Joshi V."/>
            <person name="Fowler G."/>
            <person name="Nazareth L."/>
            <person name="Reid J."/>
            <person name="Worley K."/>
            <person name="Petrosino J."/>
            <person name="Highlander S."/>
            <person name="Gibbs R."/>
        </authorList>
    </citation>
    <scope>NUCLEOTIDE SEQUENCE [LARGE SCALE GENOMIC DNA]</scope>
    <source>
        <strain evidence="11">DSM 15952 / CCUG 50447 / LMG 22039 / TP 1.5</strain>
    </source>
</reference>
<evidence type="ECO:0000256" key="5">
    <source>
        <dbReference type="ARBA" id="ARBA00022777"/>
    </source>
</evidence>
<keyword evidence="11" id="KW-1185">Reference proteome</keyword>
<evidence type="ECO:0000259" key="9">
    <source>
        <dbReference type="PROSITE" id="PS50146"/>
    </source>
</evidence>
<dbReference type="Gene3D" id="2.60.200.40">
    <property type="match status" value="1"/>
</dbReference>
<keyword evidence="7" id="KW-0443">Lipid metabolism</keyword>
<dbReference type="GO" id="GO:0016301">
    <property type="term" value="F:kinase activity"/>
    <property type="evidence" value="ECO:0007669"/>
    <property type="project" value="UniProtKB-KW"/>
</dbReference>